<proteinExistence type="inferred from homology"/>
<dbReference type="Proteomes" id="UP000002508">
    <property type="component" value="Chromosome"/>
</dbReference>
<dbReference type="RefSeq" id="WP_015941257.1">
    <property type="nucleotide sequence ID" value="NC_011831.1"/>
</dbReference>
<dbReference type="HOGENOM" id="CLU_810612_0_0_0"/>
<keyword evidence="5" id="KW-1185">Reference proteome</keyword>
<dbReference type="KEGG" id="cag:Cagg_2528"/>
<protein>
    <submittedName>
        <fullName evidence="4">AMP-dependent synthetase and ligase</fullName>
    </submittedName>
</protein>
<dbReference type="InterPro" id="IPR029055">
    <property type="entry name" value="Ntn_hydrolases_N"/>
</dbReference>
<organism evidence="4 5">
    <name type="scientific">Chloroflexus aggregans (strain MD-66 / DSM 9485)</name>
    <dbReference type="NCBI Taxonomy" id="326427"/>
    <lineage>
        <taxon>Bacteria</taxon>
        <taxon>Bacillati</taxon>
        <taxon>Chloroflexota</taxon>
        <taxon>Chloroflexia</taxon>
        <taxon>Chloroflexales</taxon>
        <taxon>Chloroflexineae</taxon>
        <taxon>Chloroflexaceae</taxon>
        <taxon>Chloroflexus</taxon>
    </lineage>
</organism>
<reference evidence="4" key="1">
    <citation type="submission" date="2008-12" db="EMBL/GenBank/DDBJ databases">
        <title>Complete sequence of Chloroflexus aggregans DSM 9485.</title>
        <authorList>
            <consortium name="US DOE Joint Genome Institute"/>
            <person name="Lucas S."/>
            <person name="Copeland A."/>
            <person name="Lapidus A."/>
            <person name="Glavina del Rio T."/>
            <person name="Dalin E."/>
            <person name="Tice H."/>
            <person name="Pitluck S."/>
            <person name="Foster B."/>
            <person name="Larimer F."/>
            <person name="Land M."/>
            <person name="Hauser L."/>
            <person name="Kyrpides N."/>
            <person name="Mikhailova N."/>
            <person name="Bryant D."/>
            <person name="Richardson P."/>
        </authorList>
    </citation>
    <scope>NUCLEOTIDE SEQUENCE</scope>
    <source>
        <strain evidence="4">DSM 9485</strain>
    </source>
</reference>
<evidence type="ECO:0000259" key="3">
    <source>
        <dbReference type="Pfam" id="PF00501"/>
    </source>
</evidence>
<evidence type="ECO:0000256" key="1">
    <source>
        <dbReference type="ARBA" id="ARBA00006432"/>
    </source>
</evidence>
<evidence type="ECO:0000313" key="4">
    <source>
        <dbReference type="EMBL" id="ACL25399.1"/>
    </source>
</evidence>
<dbReference type="InterPro" id="IPR043137">
    <property type="entry name" value="GGT_ssub_C"/>
</dbReference>
<gene>
    <name evidence="4" type="ordered locus">Cagg_2528</name>
</gene>
<name>B8G3Z7_CHLAD</name>
<dbReference type="InterPro" id="IPR000873">
    <property type="entry name" value="AMP-dep_synth/lig_dom"/>
</dbReference>
<dbReference type="AlphaFoldDB" id="B8G3Z7"/>
<feature type="domain" description="AMP-dependent synthetase/ligase" evidence="3">
    <location>
        <begin position="15"/>
        <end position="247"/>
    </location>
</feature>
<sequence length="342" mass="37065">MNTRRATLFDLIHAGAPGDPALIMPDGPTWTFADLRSQVEQLAAWLQHHGLGRGDRIAIALGNGPAMAITFLAAATAATAAPLNPKYRRDEFAFYYEDTNARALIVAPGESEEARAALRPGMILIEAALDATGRLTFTTTDTAGSPRRDGFAESDDIAMILHTSGTTSRPKRVPIRHRNLVASTNNIIATYQLSPADRSLCVMPLFHIHGIVASLLSQLAAGGAVVCPPGFDGLKFWSWVEQTRPTMQPQGHVQVIVNTLDYGLHPQAALDAPRWRWERDGTLRLELETPRHVIEGLTARGHQVVVESELGGFGRGQVIWRLASGSYVAGTEPRCDGLAIGW</sequence>
<dbReference type="SUPFAM" id="SSF56801">
    <property type="entry name" value="Acetyl-CoA synthetase-like"/>
    <property type="match status" value="1"/>
</dbReference>
<dbReference type="Pfam" id="PF00501">
    <property type="entry name" value="AMP-binding"/>
    <property type="match status" value="1"/>
</dbReference>
<dbReference type="InterPro" id="IPR020845">
    <property type="entry name" value="AMP-binding_CS"/>
</dbReference>
<keyword evidence="2 4" id="KW-0436">Ligase</keyword>
<dbReference type="STRING" id="326427.Cagg_2528"/>
<accession>B8G3Z7</accession>
<dbReference type="eggNOG" id="COG0318">
    <property type="taxonomic scope" value="Bacteria"/>
</dbReference>
<dbReference type="EMBL" id="CP001337">
    <property type="protein sequence ID" value="ACL25399.1"/>
    <property type="molecule type" value="Genomic_DNA"/>
</dbReference>
<dbReference type="GO" id="GO:0006631">
    <property type="term" value="P:fatty acid metabolic process"/>
    <property type="evidence" value="ECO:0007669"/>
    <property type="project" value="TreeGrafter"/>
</dbReference>
<dbReference type="SUPFAM" id="SSF56235">
    <property type="entry name" value="N-terminal nucleophile aminohydrolases (Ntn hydrolases)"/>
    <property type="match status" value="1"/>
</dbReference>
<evidence type="ECO:0000313" key="5">
    <source>
        <dbReference type="Proteomes" id="UP000002508"/>
    </source>
</evidence>
<dbReference type="PANTHER" id="PTHR43201:SF5">
    <property type="entry name" value="MEDIUM-CHAIN ACYL-COA LIGASE ACSF2, MITOCHONDRIAL"/>
    <property type="match status" value="1"/>
</dbReference>
<dbReference type="Gene3D" id="3.60.20.40">
    <property type="match status" value="1"/>
</dbReference>
<dbReference type="PROSITE" id="PS00455">
    <property type="entry name" value="AMP_BINDING"/>
    <property type="match status" value="1"/>
</dbReference>
<comment type="similarity">
    <text evidence="1">Belongs to the ATP-dependent AMP-binding enzyme family.</text>
</comment>
<dbReference type="Gene3D" id="3.40.50.980">
    <property type="match status" value="1"/>
</dbReference>
<dbReference type="OrthoDB" id="9781737at2"/>
<dbReference type="GO" id="GO:0031956">
    <property type="term" value="F:medium-chain fatty acid-CoA ligase activity"/>
    <property type="evidence" value="ECO:0007669"/>
    <property type="project" value="TreeGrafter"/>
</dbReference>
<dbReference type="PANTHER" id="PTHR43201">
    <property type="entry name" value="ACYL-COA SYNTHETASE"/>
    <property type="match status" value="1"/>
</dbReference>
<evidence type="ECO:0000256" key="2">
    <source>
        <dbReference type="ARBA" id="ARBA00022598"/>
    </source>
</evidence>